<dbReference type="AlphaFoldDB" id="A0A1I6ECX4"/>
<dbReference type="InterPro" id="IPR050900">
    <property type="entry name" value="Transposase_IS3/IS150/IS904"/>
</dbReference>
<dbReference type="PROSITE" id="PS50994">
    <property type="entry name" value="INTEGRASE"/>
    <property type="match status" value="1"/>
</dbReference>
<evidence type="ECO:0000313" key="3">
    <source>
        <dbReference type="Proteomes" id="UP000198583"/>
    </source>
</evidence>
<dbReference type="SUPFAM" id="SSF53098">
    <property type="entry name" value="Ribonuclease H-like"/>
    <property type="match status" value="1"/>
</dbReference>
<dbReference type="PANTHER" id="PTHR46889">
    <property type="entry name" value="TRANSPOSASE INSF FOR INSERTION SEQUENCE IS3B-RELATED"/>
    <property type="match status" value="1"/>
</dbReference>
<gene>
    <name evidence="2" type="ORF">SAMN04488564_104184</name>
</gene>
<sequence>MKSRLAVTALTSAIARRNNVAGCVVHTDRGSQFRSRNFGRTLARNGLTGSMGRVGAAGDNASMESFFALLQNNVLDRRSWSTRAELRIAIVTWIERTYHRRRRQTALGRLTPIEYEAIMTTPASQAA</sequence>
<evidence type="ECO:0000259" key="1">
    <source>
        <dbReference type="PROSITE" id="PS50994"/>
    </source>
</evidence>
<dbReference type="Pfam" id="PF13683">
    <property type="entry name" value="rve_3"/>
    <property type="match status" value="1"/>
</dbReference>
<proteinExistence type="predicted"/>
<dbReference type="STRING" id="84724.SAMN04488564_104184"/>
<dbReference type="InterPro" id="IPR001584">
    <property type="entry name" value="Integrase_cat-core"/>
</dbReference>
<dbReference type="InterPro" id="IPR036397">
    <property type="entry name" value="RNaseH_sf"/>
</dbReference>
<keyword evidence="3" id="KW-1185">Reference proteome</keyword>
<dbReference type="GO" id="GO:0003676">
    <property type="term" value="F:nucleic acid binding"/>
    <property type="evidence" value="ECO:0007669"/>
    <property type="project" value="InterPro"/>
</dbReference>
<accession>A0A1I6ECX4</accession>
<feature type="domain" description="Integrase catalytic" evidence="1">
    <location>
        <begin position="1"/>
        <end position="120"/>
    </location>
</feature>
<name>A0A1I6ECX4_9PSEU</name>
<dbReference type="Gene3D" id="3.30.420.10">
    <property type="entry name" value="Ribonuclease H-like superfamily/Ribonuclease H"/>
    <property type="match status" value="1"/>
</dbReference>
<reference evidence="3" key="1">
    <citation type="submission" date="2016-10" db="EMBL/GenBank/DDBJ databases">
        <authorList>
            <person name="Varghese N."/>
            <person name="Submissions S."/>
        </authorList>
    </citation>
    <scope>NUCLEOTIDE SEQUENCE [LARGE SCALE GENOMIC DNA]</scope>
    <source>
        <strain evidence="3">DSM 44232</strain>
    </source>
</reference>
<protein>
    <submittedName>
        <fullName evidence="2">Integrase core domain-containing protein</fullName>
    </submittedName>
</protein>
<organism evidence="2 3">
    <name type="scientific">Lentzea waywayandensis</name>
    <dbReference type="NCBI Taxonomy" id="84724"/>
    <lineage>
        <taxon>Bacteria</taxon>
        <taxon>Bacillati</taxon>
        <taxon>Actinomycetota</taxon>
        <taxon>Actinomycetes</taxon>
        <taxon>Pseudonocardiales</taxon>
        <taxon>Pseudonocardiaceae</taxon>
        <taxon>Lentzea</taxon>
    </lineage>
</organism>
<dbReference type="GO" id="GO:0015074">
    <property type="term" value="P:DNA integration"/>
    <property type="evidence" value="ECO:0007669"/>
    <property type="project" value="InterPro"/>
</dbReference>
<dbReference type="PANTHER" id="PTHR46889:SF4">
    <property type="entry name" value="TRANSPOSASE INSO FOR INSERTION SEQUENCE ELEMENT IS911B-RELATED"/>
    <property type="match status" value="1"/>
</dbReference>
<dbReference type="InterPro" id="IPR012337">
    <property type="entry name" value="RNaseH-like_sf"/>
</dbReference>
<dbReference type="EMBL" id="FOYL01000004">
    <property type="protein sequence ID" value="SFR15555.1"/>
    <property type="molecule type" value="Genomic_DNA"/>
</dbReference>
<dbReference type="Proteomes" id="UP000198583">
    <property type="component" value="Unassembled WGS sequence"/>
</dbReference>
<evidence type="ECO:0000313" key="2">
    <source>
        <dbReference type="EMBL" id="SFR15555.1"/>
    </source>
</evidence>